<keyword evidence="11" id="KW-1185">Reference proteome</keyword>
<accession>A0A6I0EWE0</accession>
<reference evidence="10 11" key="1">
    <citation type="submission" date="2019-10" db="EMBL/GenBank/DDBJ databases">
        <title>Alkaliphilus serpentinus sp. nov. and Alkaliphilus pronyensis sp. nov., two novel anaerobic alkaliphilic species isolated from the serpentinized-hosted hydrothermal field of the Prony Bay (New Caledonia).</title>
        <authorList>
            <person name="Postec A."/>
        </authorList>
    </citation>
    <scope>NUCLEOTIDE SEQUENCE [LARGE SCALE GENOMIC DNA]</scope>
    <source>
        <strain evidence="10 11">LacV</strain>
    </source>
</reference>
<keyword evidence="10" id="KW-0378">Hydrolase</keyword>
<dbReference type="GO" id="GO:0042158">
    <property type="term" value="P:lipoprotein biosynthetic process"/>
    <property type="evidence" value="ECO:0007669"/>
    <property type="project" value="InterPro"/>
</dbReference>
<keyword evidence="6 8" id="KW-0472">Membrane</keyword>
<evidence type="ECO:0000256" key="3">
    <source>
        <dbReference type="ARBA" id="ARBA00022679"/>
    </source>
</evidence>
<gene>
    <name evidence="10" type="ORF">F8154_12590</name>
</gene>
<dbReference type="PANTHER" id="PTHR38686">
    <property type="entry name" value="APOLIPOPROTEIN N-ACYLTRANSFERASE"/>
    <property type="match status" value="1"/>
</dbReference>
<dbReference type="PROSITE" id="PS50263">
    <property type="entry name" value="CN_HYDROLASE"/>
    <property type="match status" value="1"/>
</dbReference>
<dbReference type="AlphaFoldDB" id="A0A6I0EWE0"/>
<evidence type="ECO:0000256" key="5">
    <source>
        <dbReference type="ARBA" id="ARBA00022989"/>
    </source>
</evidence>
<comment type="subcellular location">
    <subcellularLocation>
        <location evidence="1">Cell membrane</location>
        <topology evidence="1">Multi-pass membrane protein</topology>
    </subcellularLocation>
</comment>
<organism evidence="10 11">
    <name type="scientific">Alkaliphilus pronyensis</name>
    <dbReference type="NCBI Taxonomy" id="1482732"/>
    <lineage>
        <taxon>Bacteria</taxon>
        <taxon>Bacillati</taxon>
        <taxon>Bacillota</taxon>
        <taxon>Clostridia</taxon>
        <taxon>Peptostreptococcales</taxon>
        <taxon>Natronincolaceae</taxon>
        <taxon>Alkaliphilus</taxon>
    </lineage>
</organism>
<feature type="transmembrane region" description="Helical" evidence="8">
    <location>
        <begin position="137"/>
        <end position="154"/>
    </location>
</feature>
<evidence type="ECO:0000256" key="4">
    <source>
        <dbReference type="ARBA" id="ARBA00022692"/>
    </source>
</evidence>
<dbReference type="Gene3D" id="3.60.110.10">
    <property type="entry name" value="Carbon-nitrogen hydrolase"/>
    <property type="match status" value="1"/>
</dbReference>
<evidence type="ECO:0000256" key="2">
    <source>
        <dbReference type="ARBA" id="ARBA00022475"/>
    </source>
</evidence>
<comment type="caution">
    <text evidence="10">The sequence shown here is derived from an EMBL/GenBank/DDBJ whole genome shotgun (WGS) entry which is preliminary data.</text>
</comment>
<feature type="transmembrane region" description="Helical" evidence="8">
    <location>
        <begin position="86"/>
        <end position="102"/>
    </location>
</feature>
<dbReference type="SUPFAM" id="SSF56317">
    <property type="entry name" value="Carbon-nitrogen hydrolase"/>
    <property type="match status" value="1"/>
</dbReference>
<feature type="transmembrane region" description="Helical" evidence="8">
    <location>
        <begin position="484"/>
        <end position="505"/>
    </location>
</feature>
<keyword evidence="2" id="KW-1003">Cell membrane</keyword>
<dbReference type="CDD" id="cd07197">
    <property type="entry name" value="nitrilase"/>
    <property type="match status" value="1"/>
</dbReference>
<proteinExistence type="predicted"/>
<feature type="transmembrane region" description="Helical" evidence="8">
    <location>
        <begin position="213"/>
        <end position="231"/>
    </location>
</feature>
<protein>
    <submittedName>
        <fullName evidence="10">Carbon-nitrogen hydrolase family protein</fullName>
    </submittedName>
</protein>
<dbReference type="EMBL" id="WBZC01000056">
    <property type="protein sequence ID" value="KAB3531626.1"/>
    <property type="molecule type" value="Genomic_DNA"/>
</dbReference>
<feature type="domain" description="CN hydrolase" evidence="9">
    <location>
        <begin position="245"/>
        <end position="478"/>
    </location>
</feature>
<feature type="transmembrane region" description="Helical" evidence="8">
    <location>
        <begin position="181"/>
        <end position="206"/>
    </location>
</feature>
<feature type="transmembrane region" description="Helical" evidence="8">
    <location>
        <begin position="43"/>
        <end position="74"/>
    </location>
</feature>
<evidence type="ECO:0000256" key="6">
    <source>
        <dbReference type="ARBA" id="ARBA00023136"/>
    </source>
</evidence>
<dbReference type="OrthoDB" id="9803818at2"/>
<dbReference type="PANTHER" id="PTHR38686:SF1">
    <property type="entry name" value="APOLIPOPROTEIN N-ACYLTRANSFERASE"/>
    <property type="match status" value="1"/>
</dbReference>
<sequence>MIKCKNTIKSTNKVYLFNRWGDNRMVSITGFKRLNALKNKEMYGYMLAGTSLIIGTIFNQLSFLFYFAIAFLGWKNHKKELDEIQLYYFIMPYSIIIGFSVWNYGVAHFVAVVIGILIAIVFSKVMKGLINYIDIKFGIIFLLPITFFTLSYSFDKLPALNVIEIPSILAPIYNHTPILRIASVIGVYLTIFTIVLLINSIIGLILDKSNTKIYKAIIAIIILLIISSNVLSTGDMLVIEESKPINVAAIQGDVVSVEGRPLVLGERFDFDFNHYKNMLSNVEADIFVFPQVPLGIYDIENRADHLYRQRLISLANEKNGILVGLLIESSSIYGGKRHKFISAYLVSPEGFIGKSSKRNLNFFTQSIIFSQSDNYSTVFSDYGELGVTISDDIRDLNTVRLLKKNGAEVILSTSNDDNFGVTFPANYNLFPVINAIQYNIPVVVANQDGTSMVVDKSGKIISQLDVKEKGVLVNEVKVQKTISIYSLFGRYLELLLAIFIAVLVIKSIRRYYF</sequence>
<evidence type="ECO:0000313" key="10">
    <source>
        <dbReference type="EMBL" id="KAB3531626.1"/>
    </source>
</evidence>
<evidence type="ECO:0000256" key="8">
    <source>
        <dbReference type="SAM" id="Phobius"/>
    </source>
</evidence>
<keyword evidence="7" id="KW-0012">Acyltransferase</keyword>
<evidence type="ECO:0000313" key="11">
    <source>
        <dbReference type="Proteomes" id="UP000432715"/>
    </source>
</evidence>
<dbReference type="Pfam" id="PF00795">
    <property type="entry name" value="CN_hydrolase"/>
    <property type="match status" value="1"/>
</dbReference>
<evidence type="ECO:0000256" key="7">
    <source>
        <dbReference type="ARBA" id="ARBA00023315"/>
    </source>
</evidence>
<dbReference type="InterPro" id="IPR036526">
    <property type="entry name" value="C-N_Hydrolase_sf"/>
</dbReference>
<evidence type="ECO:0000256" key="1">
    <source>
        <dbReference type="ARBA" id="ARBA00004651"/>
    </source>
</evidence>
<keyword evidence="4 8" id="KW-0812">Transmembrane</keyword>
<keyword evidence="5 8" id="KW-1133">Transmembrane helix</keyword>
<dbReference type="Proteomes" id="UP000432715">
    <property type="component" value="Unassembled WGS sequence"/>
</dbReference>
<dbReference type="GO" id="GO:0005886">
    <property type="term" value="C:plasma membrane"/>
    <property type="evidence" value="ECO:0007669"/>
    <property type="project" value="UniProtKB-SubCell"/>
</dbReference>
<dbReference type="GO" id="GO:0016410">
    <property type="term" value="F:N-acyltransferase activity"/>
    <property type="evidence" value="ECO:0007669"/>
    <property type="project" value="InterPro"/>
</dbReference>
<dbReference type="InterPro" id="IPR004563">
    <property type="entry name" value="Apolipo_AcylTrfase"/>
</dbReference>
<dbReference type="GO" id="GO:0016787">
    <property type="term" value="F:hydrolase activity"/>
    <property type="evidence" value="ECO:0007669"/>
    <property type="project" value="UniProtKB-KW"/>
</dbReference>
<keyword evidence="3" id="KW-0808">Transferase</keyword>
<name>A0A6I0EWE0_9FIRM</name>
<evidence type="ECO:0000259" key="9">
    <source>
        <dbReference type="PROSITE" id="PS50263"/>
    </source>
</evidence>
<dbReference type="InterPro" id="IPR003010">
    <property type="entry name" value="C-N_Hydrolase"/>
</dbReference>